<sequence length="95" mass="10732">MFHESPENTVQSWGYSIVFTSSDKPNAHYPPHSHVTQTTHLILEGSMTLRYPDQPEPNKFTYSAGDRVDVAAGQEHEVWMGETGCKYVVGEKIHI</sequence>
<dbReference type="InterPro" id="IPR014710">
    <property type="entry name" value="RmlC-like_jellyroll"/>
</dbReference>
<dbReference type="Gene3D" id="2.60.120.10">
    <property type="entry name" value="Jelly Rolls"/>
    <property type="match status" value="1"/>
</dbReference>
<dbReference type="SUPFAM" id="SSF51182">
    <property type="entry name" value="RmlC-like cupins"/>
    <property type="match status" value="1"/>
</dbReference>
<name>A0A0F4ZM98_9PEZI</name>
<organism evidence="1 2">
    <name type="scientific">Thielaviopsis punctulata</name>
    <dbReference type="NCBI Taxonomy" id="72032"/>
    <lineage>
        <taxon>Eukaryota</taxon>
        <taxon>Fungi</taxon>
        <taxon>Dikarya</taxon>
        <taxon>Ascomycota</taxon>
        <taxon>Pezizomycotina</taxon>
        <taxon>Sordariomycetes</taxon>
        <taxon>Hypocreomycetidae</taxon>
        <taxon>Microascales</taxon>
        <taxon>Ceratocystidaceae</taxon>
        <taxon>Thielaviopsis</taxon>
    </lineage>
</organism>
<gene>
    <name evidence="1" type="ORF">TD95_001342</name>
</gene>
<dbReference type="PANTHER" id="PTHR40434">
    <property type="entry name" value="CUPIN_2 DOMAIN-CONTAINING PROTEIN"/>
    <property type="match status" value="1"/>
</dbReference>
<accession>A0A0F4ZM98</accession>
<reference evidence="1 2" key="1">
    <citation type="submission" date="2015-03" db="EMBL/GenBank/DDBJ databases">
        <authorList>
            <person name="Radwan O."/>
            <person name="Al-Naeli F.A."/>
            <person name="Rendon G.A."/>
            <person name="Fields C."/>
        </authorList>
    </citation>
    <scope>NUCLEOTIDE SEQUENCE [LARGE SCALE GENOMIC DNA]</scope>
    <source>
        <strain evidence="1">CR-DP1</strain>
    </source>
</reference>
<dbReference type="Proteomes" id="UP000033483">
    <property type="component" value="Unassembled WGS sequence"/>
</dbReference>
<dbReference type="AlphaFoldDB" id="A0A0F4ZM98"/>
<keyword evidence="2" id="KW-1185">Reference proteome</keyword>
<dbReference type="OrthoDB" id="5270965at2759"/>
<dbReference type="PANTHER" id="PTHR40434:SF1">
    <property type="entry name" value="CUPIN TYPE-1 DOMAIN-CONTAINING PROTEIN"/>
    <property type="match status" value="1"/>
</dbReference>
<evidence type="ECO:0000313" key="2">
    <source>
        <dbReference type="Proteomes" id="UP000033483"/>
    </source>
</evidence>
<evidence type="ECO:0008006" key="3">
    <source>
        <dbReference type="Google" id="ProtNLM"/>
    </source>
</evidence>
<dbReference type="InterPro" id="IPR011051">
    <property type="entry name" value="RmlC_Cupin_sf"/>
</dbReference>
<protein>
    <recommendedName>
        <fullName evidence="3">Cupin 2 conserved barrel domain-containing protein</fullName>
    </recommendedName>
</protein>
<proteinExistence type="predicted"/>
<comment type="caution">
    <text evidence="1">The sequence shown here is derived from an EMBL/GenBank/DDBJ whole genome shotgun (WGS) entry which is preliminary data.</text>
</comment>
<evidence type="ECO:0000313" key="1">
    <source>
        <dbReference type="EMBL" id="KKA30978.1"/>
    </source>
</evidence>
<dbReference type="EMBL" id="LAEV01000158">
    <property type="protein sequence ID" value="KKA30978.1"/>
    <property type="molecule type" value="Genomic_DNA"/>
</dbReference>